<reference evidence="5" key="3">
    <citation type="submission" date="2025-09" db="UniProtKB">
        <authorList>
            <consortium name="Ensembl"/>
        </authorList>
    </citation>
    <scope>IDENTIFICATION</scope>
</reference>
<dbReference type="GO" id="GO:0005832">
    <property type="term" value="C:chaperonin-containing T-complex"/>
    <property type="evidence" value="ECO:0007669"/>
    <property type="project" value="UniProtKB-ARBA"/>
</dbReference>
<dbReference type="GO" id="GO:0005524">
    <property type="term" value="F:ATP binding"/>
    <property type="evidence" value="ECO:0007669"/>
    <property type="project" value="UniProtKB-KW"/>
</dbReference>
<keyword evidence="3" id="KW-0067">ATP-binding</keyword>
<reference evidence="5 6" key="1">
    <citation type="submission" date="2016-04" db="EMBL/GenBank/DDBJ databases">
        <title>Polished mammalian reference genomes with single-molecule sequencing and chromosome conformation capture applied to the Capra hircus genome.</title>
        <authorList>
            <person name="Bickhart D.M."/>
            <person name="Koren S."/>
            <person name="Rosen B."/>
            <person name="Hastie A."/>
            <person name="Liachko I."/>
            <person name="Sullivan S.T."/>
            <person name="Burton J."/>
            <person name="Sayre B.L."/>
            <person name="Huson H.J."/>
            <person name="Lee J."/>
            <person name="Lam E."/>
            <person name="Kelley C.M."/>
            <person name="Hutchison J.L."/>
            <person name="Zhou Y."/>
            <person name="Sun J."/>
            <person name="Crisa A."/>
            <person name="Schwartz J.C."/>
            <person name="Hammond J.A."/>
            <person name="Schroeder S.G."/>
            <person name="Liu G.E."/>
            <person name="Dunham M."/>
            <person name="Shendure J."/>
            <person name="Sonstegard T.S."/>
            <person name="Phillippy A.M."/>
            <person name="Van Tassell C.P."/>
            <person name="Smith T.P."/>
        </authorList>
    </citation>
    <scope>NUCLEOTIDE SEQUENCE [LARGE SCALE GENOMIC DNA]</scope>
</reference>
<dbReference type="Pfam" id="PF00118">
    <property type="entry name" value="Cpn60_TCP1"/>
    <property type="match status" value="1"/>
</dbReference>
<dbReference type="PANTHER" id="PTHR11353">
    <property type="entry name" value="CHAPERONIN"/>
    <property type="match status" value="1"/>
</dbReference>
<dbReference type="InterPro" id="IPR027410">
    <property type="entry name" value="TCP-1-like_intermed_sf"/>
</dbReference>
<dbReference type="SUPFAM" id="SSF48592">
    <property type="entry name" value="GroEL equatorial domain-like"/>
    <property type="match status" value="1"/>
</dbReference>
<dbReference type="GO" id="GO:0140662">
    <property type="term" value="F:ATP-dependent protein folding chaperone"/>
    <property type="evidence" value="ECO:0007669"/>
    <property type="project" value="InterPro"/>
</dbReference>
<evidence type="ECO:0000256" key="2">
    <source>
        <dbReference type="ARBA" id="ARBA00022741"/>
    </source>
</evidence>
<keyword evidence="2" id="KW-0547">Nucleotide-binding</keyword>
<keyword evidence="6" id="KW-1185">Reference proteome</keyword>
<evidence type="ECO:0000256" key="3">
    <source>
        <dbReference type="ARBA" id="ARBA00022840"/>
    </source>
</evidence>
<dbReference type="OMA" id="HISCNTN"/>
<dbReference type="SUPFAM" id="SSF52029">
    <property type="entry name" value="GroEL apical domain-like"/>
    <property type="match status" value="1"/>
</dbReference>
<name>A0A452E2P2_CAPHI</name>
<evidence type="ECO:0000313" key="5">
    <source>
        <dbReference type="Ensembl" id="ENSCHIP00000006258.1"/>
    </source>
</evidence>
<dbReference type="AlphaFoldDB" id="A0A452E2P2"/>
<dbReference type="Ensembl" id="ENSCHIT00000013972.1">
    <property type="protein sequence ID" value="ENSCHIP00000006258.1"/>
    <property type="gene ID" value="ENSCHIG00000010135.1"/>
</dbReference>
<dbReference type="InterPro" id="IPR002423">
    <property type="entry name" value="Cpn60/GroEL/TCP-1"/>
</dbReference>
<accession>A0A452E2P2</accession>
<evidence type="ECO:0008006" key="7">
    <source>
        <dbReference type="Google" id="ProtNLM"/>
    </source>
</evidence>
<keyword evidence="4" id="KW-0143">Chaperone</keyword>
<dbReference type="GeneTree" id="ENSGT00940000167834"/>
<dbReference type="Gene3D" id="3.30.260.10">
    <property type="entry name" value="TCP-1-like chaperonin intermediate domain"/>
    <property type="match status" value="1"/>
</dbReference>
<comment type="similarity">
    <text evidence="1">Belongs to the TCP-1 chaperonin family.</text>
</comment>
<protein>
    <recommendedName>
        <fullName evidence="7">T-complex protein 1 subunit epsilon</fullName>
    </recommendedName>
</protein>
<reference evidence="5" key="2">
    <citation type="submission" date="2025-08" db="UniProtKB">
        <authorList>
            <consortium name="Ensembl"/>
        </authorList>
    </citation>
    <scope>IDENTIFICATION</scope>
</reference>
<proteinExistence type="inferred from homology"/>
<sequence length="474" mass="53088">MQIKKQQIALKRKVGSGFWHGLRQLRESNSRYCILGSVGTLDFDKYGGPFLIIKDQDYKSHLMVLEALKSHIMAAKAVANTMKTSLGPNGLDKTMCHPLKHDEYGTTEVVVLLEKAEQLLDLHIHPIRITDGQEQVTCITTEHLDKISNSVLDNMKNTEPLIQTAKTMLGSKITVNAVLTVADMQRRDIDVQLIKVEGKVGEWLKDTKLIKGLIMDKDFSHPQMPKQVEDAKKVDVTSVEDFKALQNTSVKEKFEEMIQHIKETGANLAICQWGFDDEANHLLLQNNLLVEGSEIELIAIATGGHIIPRFSELAGLVKEISFGTTRDKMLVIKQCKNSRAVIIFIRGGNKMIIKEAKHSRHDTLCVIHNLIRDNRMVSCRGATEIACALVVSQEVDQCPAMHTFAEGLVVIPMELAENRGMNPIQTMTEIRARHVKEVNPALGDWLSQQISLVTQMVRMTLKIDNIHKPGGSEQ</sequence>
<dbReference type="InterPro" id="IPR017998">
    <property type="entry name" value="Chaperone_TCP-1"/>
</dbReference>
<dbReference type="Proteomes" id="UP000291000">
    <property type="component" value="Chromosome 5"/>
</dbReference>
<dbReference type="InterPro" id="IPR027409">
    <property type="entry name" value="GroEL-like_apical_dom_sf"/>
</dbReference>
<dbReference type="STRING" id="9925.ENSCHIP00000006258"/>
<organism evidence="5 6">
    <name type="scientific">Capra hircus</name>
    <name type="common">Goat</name>
    <dbReference type="NCBI Taxonomy" id="9925"/>
    <lineage>
        <taxon>Eukaryota</taxon>
        <taxon>Metazoa</taxon>
        <taxon>Chordata</taxon>
        <taxon>Craniata</taxon>
        <taxon>Vertebrata</taxon>
        <taxon>Euteleostomi</taxon>
        <taxon>Mammalia</taxon>
        <taxon>Eutheria</taxon>
        <taxon>Laurasiatheria</taxon>
        <taxon>Artiodactyla</taxon>
        <taxon>Ruminantia</taxon>
        <taxon>Pecora</taxon>
        <taxon>Bovidae</taxon>
        <taxon>Caprinae</taxon>
        <taxon>Capra</taxon>
    </lineage>
</organism>
<evidence type="ECO:0000313" key="6">
    <source>
        <dbReference type="Proteomes" id="UP000291000"/>
    </source>
</evidence>
<evidence type="ECO:0000256" key="4">
    <source>
        <dbReference type="ARBA" id="ARBA00023186"/>
    </source>
</evidence>
<dbReference type="Gene3D" id="3.50.7.10">
    <property type="entry name" value="GroEL"/>
    <property type="match status" value="1"/>
</dbReference>
<dbReference type="SUPFAM" id="SSF54849">
    <property type="entry name" value="GroEL-intermediate domain like"/>
    <property type="match status" value="1"/>
</dbReference>
<dbReference type="Gene3D" id="1.10.560.10">
    <property type="entry name" value="GroEL-like equatorial domain"/>
    <property type="match status" value="1"/>
</dbReference>
<dbReference type="EMBL" id="LWLT01000005">
    <property type="status" value="NOT_ANNOTATED_CDS"/>
    <property type="molecule type" value="Genomic_DNA"/>
</dbReference>
<evidence type="ECO:0000256" key="1">
    <source>
        <dbReference type="ARBA" id="ARBA00008020"/>
    </source>
</evidence>
<dbReference type="InterPro" id="IPR027413">
    <property type="entry name" value="GROEL-like_equatorial_sf"/>
</dbReference>